<dbReference type="InterPro" id="IPR004358">
    <property type="entry name" value="Sig_transdc_His_kin-like_C"/>
</dbReference>
<evidence type="ECO:0000256" key="3">
    <source>
        <dbReference type="ARBA" id="ARBA00012438"/>
    </source>
</evidence>
<feature type="modified residue" description="4-aspartylphosphate" evidence="9">
    <location>
        <position position="751"/>
    </location>
</feature>
<organism evidence="15 16">
    <name type="scientific">Leptolyngbya cf. ectocarpi LEGE 11479</name>
    <dbReference type="NCBI Taxonomy" id="1828722"/>
    <lineage>
        <taxon>Bacteria</taxon>
        <taxon>Bacillati</taxon>
        <taxon>Cyanobacteriota</taxon>
        <taxon>Cyanophyceae</taxon>
        <taxon>Leptolyngbyales</taxon>
        <taxon>Leptolyngbyaceae</taxon>
        <taxon>Leptolyngbya group</taxon>
        <taxon>Leptolyngbya</taxon>
    </lineage>
</organism>
<keyword evidence="10" id="KW-0175">Coiled coil</keyword>
<protein>
    <recommendedName>
        <fullName evidence="8">Circadian input-output histidine kinase CikA</fullName>
        <ecNumber evidence="3">2.7.13.3</ecNumber>
    </recommendedName>
</protein>
<evidence type="ECO:0000313" key="16">
    <source>
        <dbReference type="Proteomes" id="UP000615026"/>
    </source>
</evidence>
<dbReference type="RefSeq" id="WP_193992503.1">
    <property type="nucleotide sequence ID" value="NZ_JADEXP010000050.1"/>
</dbReference>
<keyword evidence="16" id="KW-1185">Reference proteome</keyword>
<dbReference type="SUPFAM" id="SSF47384">
    <property type="entry name" value="Homodimeric domain of signal transducing histidine kinase"/>
    <property type="match status" value="1"/>
</dbReference>
<dbReference type="GO" id="GO:0000155">
    <property type="term" value="F:phosphorelay sensor kinase activity"/>
    <property type="evidence" value="ECO:0007669"/>
    <property type="project" value="InterPro"/>
</dbReference>
<comment type="caution">
    <text evidence="15">The sequence shown here is derived from an EMBL/GenBank/DDBJ whole genome shotgun (WGS) entry which is preliminary data.</text>
</comment>
<feature type="domain" description="Response regulatory" evidence="13">
    <location>
        <begin position="702"/>
        <end position="815"/>
    </location>
</feature>
<feature type="domain" description="PAS" evidence="14">
    <location>
        <begin position="279"/>
        <end position="349"/>
    </location>
</feature>
<dbReference type="InterPro" id="IPR005467">
    <property type="entry name" value="His_kinase_dom"/>
</dbReference>
<dbReference type="CDD" id="cd00130">
    <property type="entry name" value="PAS"/>
    <property type="match status" value="1"/>
</dbReference>
<dbReference type="PRINTS" id="PR00344">
    <property type="entry name" value="BCTRLSENSOR"/>
</dbReference>
<evidence type="ECO:0000256" key="1">
    <source>
        <dbReference type="ARBA" id="ARBA00000085"/>
    </source>
</evidence>
<dbReference type="PANTHER" id="PTHR43047:SF72">
    <property type="entry name" value="OSMOSENSING HISTIDINE PROTEIN KINASE SLN1"/>
    <property type="match status" value="1"/>
</dbReference>
<evidence type="ECO:0000259" key="14">
    <source>
        <dbReference type="PROSITE" id="PS50112"/>
    </source>
</evidence>
<dbReference type="PROSITE" id="PS50110">
    <property type="entry name" value="RESPONSE_REGULATORY"/>
    <property type="match status" value="1"/>
</dbReference>
<evidence type="ECO:0000256" key="4">
    <source>
        <dbReference type="ARBA" id="ARBA00022553"/>
    </source>
</evidence>
<evidence type="ECO:0000256" key="9">
    <source>
        <dbReference type="PROSITE-ProRule" id="PRU00169"/>
    </source>
</evidence>
<dbReference type="Pfam" id="PF00072">
    <property type="entry name" value="Response_reg"/>
    <property type="match status" value="1"/>
</dbReference>
<proteinExistence type="inferred from homology"/>
<dbReference type="PROSITE" id="PS50112">
    <property type="entry name" value="PAS"/>
    <property type="match status" value="1"/>
</dbReference>
<dbReference type="InterPro" id="IPR000014">
    <property type="entry name" value="PAS"/>
</dbReference>
<dbReference type="SUPFAM" id="SSF55785">
    <property type="entry name" value="PYP-like sensor domain (PAS domain)"/>
    <property type="match status" value="1"/>
</dbReference>
<dbReference type="InterPro" id="IPR011006">
    <property type="entry name" value="CheY-like_superfamily"/>
</dbReference>
<dbReference type="Gene3D" id="1.10.287.130">
    <property type="match status" value="1"/>
</dbReference>
<dbReference type="InterPro" id="IPR045812">
    <property type="entry name" value="DAHL"/>
</dbReference>
<dbReference type="Pfam" id="PF00512">
    <property type="entry name" value="HisKA"/>
    <property type="match status" value="1"/>
</dbReference>
<dbReference type="InterPro" id="IPR003594">
    <property type="entry name" value="HATPase_dom"/>
</dbReference>
<dbReference type="Pfam" id="PF02518">
    <property type="entry name" value="HATPase_c"/>
    <property type="match status" value="1"/>
</dbReference>
<feature type="coiled-coil region" evidence="10">
    <location>
        <begin position="397"/>
        <end position="427"/>
    </location>
</feature>
<dbReference type="EMBL" id="JADEXP010000050">
    <property type="protein sequence ID" value="MBE9066621.1"/>
    <property type="molecule type" value="Genomic_DNA"/>
</dbReference>
<comment type="catalytic activity">
    <reaction evidence="1">
        <text>ATP + protein L-histidine = ADP + protein N-phospho-L-histidine.</text>
        <dbReference type="EC" id="2.7.13.3"/>
    </reaction>
</comment>
<dbReference type="FunFam" id="3.30.565.10:FF:000010">
    <property type="entry name" value="Sensor histidine kinase RcsC"/>
    <property type="match status" value="1"/>
</dbReference>
<dbReference type="SUPFAM" id="SSF55874">
    <property type="entry name" value="ATPase domain of HSP90 chaperone/DNA topoisomerase II/histidine kinase"/>
    <property type="match status" value="1"/>
</dbReference>
<evidence type="ECO:0000259" key="12">
    <source>
        <dbReference type="PROSITE" id="PS50109"/>
    </source>
</evidence>
<keyword evidence="5" id="KW-0808">Transferase</keyword>
<keyword evidence="7" id="KW-0902">Two-component regulatory system</keyword>
<dbReference type="InterPro" id="IPR036890">
    <property type="entry name" value="HATPase_C_sf"/>
</dbReference>
<dbReference type="Pfam" id="PF08448">
    <property type="entry name" value="PAS_4"/>
    <property type="match status" value="1"/>
</dbReference>
<dbReference type="InterPro" id="IPR036097">
    <property type="entry name" value="HisK_dim/P_sf"/>
</dbReference>
<keyword evidence="11" id="KW-0812">Transmembrane</keyword>
<reference evidence="15" key="1">
    <citation type="submission" date="2020-10" db="EMBL/GenBank/DDBJ databases">
        <authorList>
            <person name="Castelo-Branco R."/>
            <person name="Eusebio N."/>
            <person name="Adriana R."/>
            <person name="Vieira A."/>
            <person name="Brugerolle De Fraissinette N."/>
            <person name="Rezende De Castro R."/>
            <person name="Schneider M.P."/>
            <person name="Vasconcelos V."/>
            <person name="Leao P.N."/>
        </authorList>
    </citation>
    <scope>NUCLEOTIDE SEQUENCE</scope>
    <source>
        <strain evidence="15">LEGE 11479</strain>
    </source>
</reference>
<sequence length="829" mass="93156">MKNKPIVLAAAVGALLIWLGLIAKGRSIAKDDHFRYQEHLSEQLQHDLTINQTLLAARQTLKTSYDPLIEELEQVQQLQQDLKDIPNFISRKNTQQLQATLSHSDEIFTKKIQLAQKFQEKDTLLKKSLSSLSVLIRAIQQERKPPSPTPADQTLTELFEQILFYTASSDETLIPEIQNKITQVQTLIDQGTINNGDIESALIYARSVLASQQQVDQLTQAVLATQSTQQIQDLSHIYTTAYQGAITRARLFQIAATVWFISMLGGTAYLILSNQSRKIEDITSTLLKSIENAFIKVDSEWVVTHVNANASKDLEKQPEELVGNLFWSIFPPELGQDKQHYYHQAVNEQSIITFETRFSSKSRWLEFQLKPSIDGLSVFWQDISNSKKAEFQLALSLEANDEALKKADDARQKAEIERLKAEQANQAKSEFLANMSHELRTPLNAIIGYSEMLEEEAEDLGQDDFIPELQKIQGAGKHLLGLINDVLDLSKVEAGHMELYLETFAIIPLVKDVLSTMQPVIANNNNILNIQCSDDIDKMYADPIKVRQSLFNLLSNASKFTQNGTITLSVSTYSNAKDNWIEFRIEDTGIGMMPDQLQKIFNAFAQADSSTTRKYGGTGLGLTITKQFIEMMGGTVNVESTVNQGTTFILKIPQTVQELTAAEPKKEDANSVNTNFKDNESLAELTFEQSIASSIMAPCSACVLVIDSDIKTCELVWKTLVSQGYFVVLTHNNHKGLKMADQLQPDIILLDLMMSEANEWRVIRTLKENPRLARTSIILQTMQADKDLGYSLGATDYLSKPVNPQNLLSILNKYRPDPQQKNSYCYAEN</sequence>
<evidence type="ECO:0000256" key="5">
    <source>
        <dbReference type="ARBA" id="ARBA00022679"/>
    </source>
</evidence>
<feature type="transmembrane region" description="Helical" evidence="11">
    <location>
        <begin position="251"/>
        <end position="272"/>
    </location>
</feature>
<evidence type="ECO:0000259" key="13">
    <source>
        <dbReference type="PROSITE" id="PS50110"/>
    </source>
</evidence>
<dbReference type="GO" id="GO:0009927">
    <property type="term" value="F:histidine phosphotransfer kinase activity"/>
    <property type="evidence" value="ECO:0007669"/>
    <property type="project" value="TreeGrafter"/>
</dbReference>
<dbReference type="PROSITE" id="PS50109">
    <property type="entry name" value="HIS_KIN"/>
    <property type="match status" value="1"/>
</dbReference>
<evidence type="ECO:0000256" key="8">
    <source>
        <dbReference type="ARBA" id="ARBA00074306"/>
    </source>
</evidence>
<dbReference type="Gene3D" id="3.40.50.2300">
    <property type="match status" value="1"/>
</dbReference>
<dbReference type="CDD" id="cd16922">
    <property type="entry name" value="HATPase_EvgS-ArcB-TorS-like"/>
    <property type="match status" value="1"/>
</dbReference>
<feature type="domain" description="Histidine kinase" evidence="12">
    <location>
        <begin position="434"/>
        <end position="656"/>
    </location>
</feature>
<accession>A0A928X2K5</accession>
<dbReference type="InterPro" id="IPR035965">
    <property type="entry name" value="PAS-like_dom_sf"/>
</dbReference>
<evidence type="ECO:0000256" key="10">
    <source>
        <dbReference type="SAM" id="Coils"/>
    </source>
</evidence>
<dbReference type="SMART" id="SM00388">
    <property type="entry name" value="HisKA"/>
    <property type="match status" value="1"/>
</dbReference>
<dbReference type="SMART" id="SM00387">
    <property type="entry name" value="HATPase_c"/>
    <property type="match status" value="1"/>
</dbReference>
<evidence type="ECO:0000256" key="2">
    <source>
        <dbReference type="ARBA" id="ARBA00006402"/>
    </source>
</evidence>
<dbReference type="GO" id="GO:0005886">
    <property type="term" value="C:plasma membrane"/>
    <property type="evidence" value="ECO:0007669"/>
    <property type="project" value="TreeGrafter"/>
</dbReference>
<evidence type="ECO:0000256" key="7">
    <source>
        <dbReference type="ARBA" id="ARBA00023012"/>
    </source>
</evidence>
<dbReference type="SMART" id="SM00448">
    <property type="entry name" value="REC"/>
    <property type="match status" value="1"/>
</dbReference>
<dbReference type="Gene3D" id="3.30.450.20">
    <property type="entry name" value="PAS domain"/>
    <property type="match status" value="1"/>
</dbReference>
<dbReference type="InterPro" id="IPR013656">
    <property type="entry name" value="PAS_4"/>
</dbReference>
<keyword evidence="4 9" id="KW-0597">Phosphoprotein</keyword>
<evidence type="ECO:0000256" key="6">
    <source>
        <dbReference type="ARBA" id="ARBA00022777"/>
    </source>
</evidence>
<dbReference type="InterPro" id="IPR003661">
    <property type="entry name" value="HisK_dim/P_dom"/>
</dbReference>
<dbReference type="Gene3D" id="3.30.565.10">
    <property type="entry name" value="Histidine kinase-like ATPase, C-terminal domain"/>
    <property type="match status" value="1"/>
</dbReference>
<dbReference type="InterPro" id="IPR001789">
    <property type="entry name" value="Sig_transdc_resp-reg_receiver"/>
</dbReference>
<dbReference type="AlphaFoldDB" id="A0A928X2K5"/>
<comment type="similarity">
    <text evidence="2">In the N-terminal section; belongs to the phytochrome family.</text>
</comment>
<dbReference type="Proteomes" id="UP000615026">
    <property type="component" value="Unassembled WGS sequence"/>
</dbReference>
<keyword evidence="11" id="KW-0472">Membrane</keyword>
<evidence type="ECO:0000313" key="15">
    <source>
        <dbReference type="EMBL" id="MBE9066621.1"/>
    </source>
</evidence>
<keyword evidence="11" id="KW-1133">Transmembrane helix</keyword>
<gene>
    <name evidence="15" type="ORF">IQ260_08140</name>
</gene>
<dbReference type="Pfam" id="PF19443">
    <property type="entry name" value="DAHL"/>
    <property type="match status" value="1"/>
</dbReference>
<keyword evidence="6" id="KW-0418">Kinase</keyword>
<name>A0A928X2K5_LEPEC</name>
<dbReference type="EC" id="2.7.13.3" evidence="3"/>
<evidence type="ECO:0000256" key="11">
    <source>
        <dbReference type="SAM" id="Phobius"/>
    </source>
</evidence>
<dbReference type="CDD" id="cd00082">
    <property type="entry name" value="HisKA"/>
    <property type="match status" value="1"/>
</dbReference>
<dbReference type="SUPFAM" id="SSF52172">
    <property type="entry name" value="CheY-like"/>
    <property type="match status" value="1"/>
</dbReference>
<dbReference type="PANTHER" id="PTHR43047">
    <property type="entry name" value="TWO-COMPONENT HISTIDINE PROTEIN KINASE"/>
    <property type="match status" value="1"/>
</dbReference>